<dbReference type="PANTHER" id="PTHR30106">
    <property type="entry name" value="INNER MEMBRANE PROTEIN YEIH-RELATED"/>
    <property type="match status" value="1"/>
</dbReference>
<evidence type="ECO:0000256" key="1">
    <source>
        <dbReference type="ARBA" id="ARBA00004651"/>
    </source>
</evidence>
<feature type="transmembrane region" description="Helical" evidence="7">
    <location>
        <begin position="307"/>
        <end position="325"/>
    </location>
</feature>
<evidence type="ECO:0000256" key="5">
    <source>
        <dbReference type="ARBA" id="ARBA00022989"/>
    </source>
</evidence>
<dbReference type="AlphaFoldDB" id="A0A845B016"/>
<feature type="transmembrane region" description="Helical" evidence="7">
    <location>
        <begin position="248"/>
        <end position="268"/>
    </location>
</feature>
<comment type="subcellular location">
    <subcellularLocation>
        <location evidence="1">Cell membrane</location>
        <topology evidence="1">Multi-pass membrane protein</topology>
    </subcellularLocation>
</comment>
<evidence type="ECO:0000256" key="4">
    <source>
        <dbReference type="ARBA" id="ARBA00022692"/>
    </source>
</evidence>
<keyword evidence="5 7" id="KW-1133">Transmembrane helix</keyword>
<sequence length="362" mass="38114">MADRKRRSASNAASPLGADLYGEIWLAEELSDAVPRRWADYFPGVAIVAIAAAAASFMSEHYGLPVILAGLLIGLALNFVSADDRVKPGFDVCSTSFLRWGIVLLGTQITVMQITDLGLLPFAALVSIMALVIFAGVAAGKAVGQDRYVGLLAGGATAICGASAALAIYAVIGRDRLEQHRFTFTLVGISLASALAMSIYPVLAQMFDFTDRQAGFLMGAAIHDVAQSLGGGFSFSSEAGEVATIVKLTRVALLAPVVALIGIAVGSAQRAGSGIRAKLPFPWFIIAFFVLVAVNSAVTFPEVVRDYGLVASKGLLLFAVIATAMRSRLEELLSEGWRGLVPVFAATLVSFAVSFLFAWQFL</sequence>
<dbReference type="GO" id="GO:0005886">
    <property type="term" value="C:plasma membrane"/>
    <property type="evidence" value="ECO:0007669"/>
    <property type="project" value="UniProtKB-SubCell"/>
</dbReference>
<feature type="transmembrane region" description="Helical" evidence="7">
    <location>
        <begin position="62"/>
        <end position="80"/>
    </location>
</feature>
<evidence type="ECO:0000256" key="6">
    <source>
        <dbReference type="ARBA" id="ARBA00023136"/>
    </source>
</evidence>
<feature type="transmembrane region" description="Helical" evidence="7">
    <location>
        <begin position="337"/>
        <end position="359"/>
    </location>
</feature>
<gene>
    <name evidence="8" type="ORF">GRI65_03740</name>
</gene>
<keyword evidence="4 7" id="KW-0812">Transmembrane</keyword>
<evidence type="ECO:0000256" key="3">
    <source>
        <dbReference type="ARBA" id="ARBA00022475"/>
    </source>
</evidence>
<accession>A0A845B016</accession>
<proteinExistence type="inferred from homology"/>
<organism evidence="8 9">
    <name type="scientific">Allopontixanthobacter sediminis</name>
    <dbReference type="NCBI Taxonomy" id="1689985"/>
    <lineage>
        <taxon>Bacteria</taxon>
        <taxon>Pseudomonadati</taxon>
        <taxon>Pseudomonadota</taxon>
        <taxon>Alphaproteobacteria</taxon>
        <taxon>Sphingomonadales</taxon>
        <taxon>Erythrobacteraceae</taxon>
        <taxon>Allopontixanthobacter</taxon>
    </lineage>
</organism>
<evidence type="ECO:0000313" key="8">
    <source>
        <dbReference type="EMBL" id="MXP43568.1"/>
    </source>
</evidence>
<comment type="similarity">
    <text evidence="2">Belongs to the UPF0324 family.</text>
</comment>
<dbReference type="InterPro" id="IPR018383">
    <property type="entry name" value="UPF0324_pro"/>
</dbReference>
<feature type="transmembrane region" description="Helical" evidence="7">
    <location>
        <begin position="117"/>
        <end position="139"/>
    </location>
</feature>
<dbReference type="Pfam" id="PF03601">
    <property type="entry name" value="Cons_hypoth698"/>
    <property type="match status" value="1"/>
</dbReference>
<name>A0A845B016_9SPHN</name>
<keyword evidence="3" id="KW-1003">Cell membrane</keyword>
<dbReference type="Proteomes" id="UP000431922">
    <property type="component" value="Unassembled WGS sequence"/>
</dbReference>
<feature type="transmembrane region" description="Helical" evidence="7">
    <location>
        <begin position="184"/>
        <end position="203"/>
    </location>
</feature>
<evidence type="ECO:0000313" key="9">
    <source>
        <dbReference type="Proteomes" id="UP000431922"/>
    </source>
</evidence>
<keyword evidence="9" id="KW-1185">Reference proteome</keyword>
<reference evidence="8 9" key="1">
    <citation type="submission" date="2019-12" db="EMBL/GenBank/DDBJ databases">
        <title>Genomic-based taxomic classification of the family Erythrobacteraceae.</title>
        <authorList>
            <person name="Xu L."/>
        </authorList>
    </citation>
    <scope>NUCLEOTIDE SEQUENCE [LARGE SCALE GENOMIC DNA]</scope>
    <source>
        <strain evidence="8 9">KCTC 42453</strain>
    </source>
</reference>
<dbReference type="OrthoDB" id="5393513at2"/>
<protein>
    <submittedName>
        <fullName evidence="8">Putative sulfate exporter family transporter</fullName>
    </submittedName>
</protein>
<comment type="caution">
    <text evidence="8">The sequence shown here is derived from an EMBL/GenBank/DDBJ whole genome shotgun (WGS) entry which is preliminary data.</text>
</comment>
<keyword evidence="6 7" id="KW-0472">Membrane</keyword>
<dbReference type="RefSeq" id="WP_160755159.1">
    <property type="nucleotide sequence ID" value="NZ_WTYL01000001.1"/>
</dbReference>
<dbReference type="EMBL" id="WTYL01000001">
    <property type="protein sequence ID" value="MXP43568.1"/>
    <property type="molecule type" value="Genomic_DNA"/>
</dbReference>
<feature type="transmembrane region" description="Helical" evidence="7">
    <location>
        <begin position="151"/>
        <end position="172"/>
    </location>
</feature>
<feature type="transmembrane region" description="Helical" evidence="7">
    <location>
        <begin position="280"/>
        <end position="301"/>
    </location>
</feature>
<dbReference type="PANTHER" id="PTHR30106:SF2">
    <property type="entry name" value="UPF0324 INNER MEMBRANE PROTEIN YEIH"/>
    <property type="match status" value="1"/>
</dbReference>
<feature type="transmembrane region" description="Helical" evidence="7">
    <location>
        <begin position="92"/>
        <end position="111"/>
    </location>
</feature>
<feature type="transmembrane region" description="Helical" evidence="7">
    <location>
        <begin position="38"/>
        <end position="56"/>
    </location>
</feature>
<evidence type="ECO:0000256" key="7">
    <source>
        <dbReference type="SAM" id="Phobius"/>
    </source>
</evidence>
<evidence type="ECO:0000256" key="2">
    <source>
        <dbReference type="ARBA" id="ARBA00007977"/>
    </source>
</evidence>